<evidence type="ECO:0000313" key="2">
    <source>
        <dbReference type="EMBL" id="MCF1717056.1"/>
    </source>
</evidence>
<dbReference type="InterPro" id="IPR039564">
    <property type="entry name" value="Peptidase_C39-like"/>
</dbReference>
<comment type="caution">
    <text evidence="2">The sequence shown here is derived from an EMBL/GenBank/DDBJ whole genome shotgun (WGS) entry which is preliminary data.</text>
</comment>
<dbReference type="InterPro" id="IPR038765">
    <property type="entry name" value="Papain-like_cys_pep_sf"/>
</dbReference>
<feature type="domain" description="Peptidase C39-like" evidence="1">
    <location>
        <begin position="159"/>
        <end position="228"/>
    </location>
</feature>
<sequence length="257" mass="29850">MKKYFLFVLLLFRMTYSISQTSQPVFTLEKFAPKITRQDGSNCYAYSAAYVALTIQIAYSKSSNLDSSSIFSFGYVDGYKSYLIKKLGIDSFNKRVNHAIYNDTAEIIGNLDYVFYILKEYGTVKFSEFPYTRHKQIIKCFKQFNHYNLHLQKIKSVNEIFKFGQEITNETIYYFKSELLKGKPIICSIEQPKASCDWGDISKIPRTTSSMGNHIVTIIGYNNDKFLIKNNYHPTCVTEYSMVSFLNMLGWAYTFNL</sequence>
<keyword evidence="3" id="KW-1185">Reference proteome</keyword>
<protein>
    <recommendedName>
        <fullName evidence="1">Peptidase C39-like domain-containing protein</fullName>
    </recommendedName>
</protein>
<name>A0ABS9BR06_9BACT</name>
<evidence type="ECO:0000313" key="3">
    <source>
        <dbReference type="Proteomes" id="UP001200145"/>
    </source>
</evidence>
<organism evidence="2 3">
    <name type="scientific">Flavihumibacter fluminis</name>
    <dbReference type="NCBI Taxonomy" id="2909236"/>
    <lineage>
        <taxon>Bacteria</taxon>
        <taxon>Pseudomonadati</taxon>
        <taxon>Bacteroidota</taxon>
        <taxon>Chitinophagia</taxon>
        <taxon>Chitinophagales</taxon>
        <taxon>Chitinophagaceae</taxon>
        <taxon>Flavihumibacter</taxon>
    </lineage>
</organism>
<dbReference type="SUPFAM" id="SSF54001">
    <property type="entry name" value="Cysteine proteinases"/>
    <property type="match status" value="1"/>
</dbReference>
<gene>
    <name evidence="2" type="ORF">L0U88_20605</name>
</gene>
<dbReference type="EMBL" id="JAKEVY010000010">
    <property type="protein sequence ID" value="MCF1717056.1"/>
    <property type="molecule type" value="Genomic_DNA"/>
</dbReference>
<dbReference type="RefSeq" id="WP_234868744.1">
    <property type="nucleotide sequence ID" value="NZ_JAKEVY010000010.1"/>
</dbReference>
<dbReference type="Proteomes" id="UP001200145">
    <property type="component" value="Unassembled WGS sequence"/>
</dbReference>
<dbReference type="Pfam" id="PF13529">
    <property type="entry name" value="Peptidase_C39_2"/>
    <property type="match status" value="1"/>
</dbReference>
<reference evidence="2 3" key="1">
    <citation type="submission" date="2022-01" db="EMBL/GenBank/DDBJ databases">
        <title>Flavihumibacter sp. nov., isolated from sediment of a river.</title>
        <authorList>
            <person name="Liu H."/>
        </authorList>
    </citation>
    <scope>NUCLEOTIDE SEQUENCE [LARGE SCALE GENOMIC DNA]</scope>
    <source>
        <strain evidence="2 3">RY-1</strain>
    </source>
</reference>
<accession>A0ABS9BR06</accession>
<proteinExistence type="predicted"/>
<evidence type="ECO:0000259" key="1">
    <source>
        <dbReference type="Pfam" id="PF13529"/>
    </source>
</evidence>
<dbReference type="Gene3D" id="3.90.70.10">
    <property type="entry name" value="Cysteine proteinases"/>
    <property type="match status" value="1"/>
</dbReference>